<dbReference type="InterPro" id="IPR056934">
    <property type="entry name" value="SH3_Rv0428c"/>
</dbReference>
<name>A0A0A0BLB7_9CELL</name>
<dbReference type="Proteomes" id="UP000054314">
    <property type="component" value="Unassembled WGS sequence"/>
</dbReference>
<dbReference type="EMBL" id="AXCZ01000271">
    <property type="protein sequence ID" value="KGM08660.1"/>
    <property type="molecule type" value="Genomic_DNA"/>
</dbReference>
<evidence type="ECO:0000313" key="2">
    <source>
        <dbReference type="EMBL" id="KGM08660.1"/>
    </source>
</evidence>
<keyword evidence="3" id="KW-1185">Reference proteome</keyword>
<gene>
    <name evidence="2" type="ORF">N869_10305</name>
</gene>
<organism evidence="2 3">
    <name type="scientific">Cellulomonas bogoriensis 69B4 = DSM 16987</name>
    <dbReference type="NCBI Taxonomy" id="1386082"/>
    <lineage>
        <taxon>Bacteria</taxon>
        <taxon>Bacillati</taxon>
        <taxon>Actinomycetota</taxon>
        <taxon>Actinomycetes</taxon>
        <taxon>Micrococcales</taxon>
        <taxon>Cellulomonadaceae</taxon>
        <taxon>Cellulomonas</taxon>
    </lineage>
</organism>
<comment type="caution">
    <text evidence="2">The sequence shown here is derived from an EMBL/GenBank/DDBJ whole genome shotgun (WGS) entry which is preliminary data.</text>
</comment>
<dbReference type="RefSeq" id="WP_232229793.1">
    <property type="nucleotide sequence ID" value="NZ_AXCZ01000271.1"/>
</dbReference>
<dbReference type="AlphaFoldDB" id="A0A0A0BLB7"/>
<feature type="domain" description="Histone acetyltransferase Rv0428c-like SH3" evidence="1">
    <location>
        <begin position="21"/>
        <end position="66"/>
    </location>
</feature>
<dbReference type="Pfam" id="PF24551">
    <property type="entry name" value="SH3_Rv0428c"/>
    <property type="match status" value="1"/>
</dbReference>
<evidence type="ECO:0000259" key="1">
    <source>
        <dbReference type="Pfam" id="PF24551"/>
    </source>
</evidence>
<proteinExistence type="predicted"/>
<protein>
    <recommendedName>
        <fullName evidence="1">Histone acetyltransferase Rv0428c-like SH3 domain-containing protein</fullName>
    </recommendedName>
</protein>
<evidence type="ECO:0000313" key="3">
    <source>
        <dbReference type="Proteomes" id="UP000054314"/>
    </source>
</evidence>
<reference evidence="2 3" key="1">
    <citation type="submission" date="2013-08" db="EMBL/GenBank/DDBJ databases">
        <title>Genome sequencing of Cellulomonas bogoriensis 69B4.</title>
        <authorList>
            <person name="Chen F."/>
            <person name="Li Y."/>
            <person name="Wang G."/>
        </authorList>
    </citation>
    <scope>NUCLEOTIDE SEQUENCE [LARGE SCALE GENOMIC DNA]</scope>
    <source>
        <strain evidence="2 3">69B4</strain>
    </source>
</reference>
<accession>A0A0A0BLB7</accession>
<sequence>MDSPATPHPTDPHASWRTWVPGQRVVVRRRVPTGGYTDVLGHLLAVGDDGVVVDTRRGPEAVAAADIALGKIVPPPPAPRRPRRG</sequence>